<dbReference type="eggNOG" id="ENOG502S3AD">
    <property type="taxonomic scope" value="Eukaryota"/>
</dbReference>
<reference evidence="4" key="1">
    <citation type="journal article" date="2012" name="Science">
        <title>The Paleozoic origin of enzymatic lignin decomposition reconstructed from 31 fungal genomes.</title>
        <authorList>
            <person name="Floudas D."/>
            <person name="Binder M."/>
            <person name="Riley R."/>
            <person name="Barry K."/>
            <person name="Blanchette R.A."/>
            <person name="Henrissat B."/>
            <person name="Martinez A.T."/>
            <person name="Otillar R."/>
            <person name="Spatafora J.W."/>
            <person name="Yadav J.S."/>
            <person name="Aerts A."/>
            <person name="Benoit I."/>
            <person name="Boyd A."/>
            <person name="Carlson A."/>
            <person name="Copeland A."/>
            <person name="Coutinho P.M."/>
            <person name="de Vries R.P."/>
            <person name="Ferreira P."/>
            <person name="Findley K."/>
            <person name="Foster B."/>
            <person name="Gaskell J."/>
            <person name="Glotzer D."/>
            <person name="Gorecki P."/>
            <person name="Heitman J."/>
            <person name="Hesse C."/>
            <person name="Hori C."/>
            <person name="Igarashi K."/>
            <person name="Jurgens J.A."/>
            <person name="Kallen N."/>
            <person name="Kersten P."/>
            <person name="Kohler A."/>
            <person name="Kuees U."/>
            <person name="Kumar T.K.A."/>
            <person name="Kuo A."/>
            <person name="LaButti K."/>
            <person name="Larrondo L.F."/>
            <person name="Lindquist E."/>
            <person name="Ling A."/>
            <person name="Lombard V."/>
            <person name="Lucas S."/>
            <person name="Lundell T."/>
            <person name="Martin R."/>
            <person name="McLaughlin D.J."/>
            <person name="Morgenstern I."/>
            <person name="Morin E."/>
            <person name="Murat C."/>
            <person name="Nagy L.G."/>
            <person name="Nolan M."/>
            <person name="Ohm R.A."/>
            <person name="Patyshakuliyeva A."/>
            <person name="Rokas A."/>
            <person name="Ruiz-Duenas F.J."/>
            <person name="Sabat G."/>
            <person name="Salamov A."/>
            <person name="Samejima M."/>
            <person name="Schmutz J."/>
            <person name="Slot J.C."/>
            <person name="St John F."/>
            <person name="Stenlid J."/>
            <person name="Sun H."/>
            <person name="Sun S."/>
            <person name="Syed K."/>
            <person name="Tsang A."/>
            <person name="Wiebenga A."/>
            <person name="Young D."/>
            <person name="Pisabarro A."/>
            <person name="Eastwood D.C."/>
            <person name="Martin F."/>
            <person name="Cullen D."/>
            <person name="Grigoriev I.V."/>
            <person name="Hibbett D.S."/>
        </authorList>
    </citation>
    <scope>NUCLEOTIDE SEQUENCE [LARGE SCALE GENOMIC DNA]</scope>
    <source>
        <strain evidence="4">MF3/22</strain>
    </source>
</reference>
<evidence type="ECO:0000256" key="1">
    <source>
        <dbReference type="SAM" id="MobiDB-lite"/>
    </source>
</evidence>
<evidence type="ECO:0000313" key="3">
    <source>
        <dbReference type="EMBL" id="EJC97762.1"/>
    </source>
</evidence>
<accession>R7SHM3</accession>
<dbReference type="EMBL" id="JH717985">
    <property type="protein sequence ID" value="EJC97762.1"/>
    <property type="molecule type" value="Genomic_DNA"/>
</dbReference>
<gene>
    <name evidence="3" type="ORF">FOMMEDRAFT_98111</name>
</gene>
<dbReference type="AlphaFoldDB" id="R7SHM3"/>
<dbReference type="Proteomes" id="UP000053630">
    <property type="component" value="Unassembled WGS sequence"/>
</dbReference>
<feature type="region of interest" description="Disordered" evidence="1">
    <location>
        <begin position="31"/>
        <end position="74"/>
    </location>
</feature>
<feature type="domain" description="DUF7729" evidence="2">
    <location>
        <begin position="68"/>
        <end position="285"/>
    </location>
</feature>
<dbReference type="PANTHER" id="PTHR39460:SF1">
    <property type="entry name" value="C6 TRANSCRIPTION FACTOR"/>
    <property type="match status" value="1"/>
</dbReference>
<evidence type="ECO:0000259" key="2">
    <source>
        <dbReference type="Pfam" id="PF24855"/>
    </source>
</evidence>
<name>R7SHM3_FOMME</name>
<sequence>MYHHKRQTLSLTNPAAPSSTILVTTPLVSISGSGAPSQTASPTTTVPQTEQTIPPVPDAANAPPLPTPFPQPYDSTGTNFVTTQTCANFFTNMTQSSAFRTCRPFSLLEQFSNDFIEAQENLTTLNALIYGTCNTDTPLSTCTANMNWFASSLTTSCADELKQKNSQNPVQQTLFGLQSYELLRNGSCLVNQASNTYCYAAAAHSSSPADLYLYQLPLGVPFPVNTTSPSCSTCAKTLLGLYADALQGSDGSSDGSGDGGSVDGLKATYEDAANQAETACGTGYALVGLASSAQGTRIGIPKMGMGRGMVLALMVWALVEVLVWL</sequence>
<dbReference type="Pfam" id="PF24855">
    <property type="entry name" value="DUF7729"/>
    <property type="match status" value="1"/>
</dbReference>
<organism evidence="3 4">
    <name type="scientific">Fomitiporia mediterranea (strain MF3/22)</name>
    <name type="common">Grapevine white-rot fungus</name>
    <dbReference type="NCBI Taxonomy" id="694068"/>
    <lineage>
        <taxon>Eukaryota</taxon>
        <taxon>Fungi</taxon>
        <taxon>Dikarya</taxon>
        <taxon>Basidiomycota</taxon>
        <taxon>Agaricomycotina</taxon>
        <taxon>Agaricomycetes</taxon>
        <taxon>Hymenochaetales</taxon>
        <taxon>Hymenochaetaceae</taxon>
        <taxon>Fomitiporia</taxon>
    </lineage>
</organism>
<dbReference type="OrthoDB" id="2564812at2759"/>
<proteinExistence type="predicted"/>
<evidence type="ECO:0000313" key="4">
    <source>
        <dbReference type="Proteomes" id="UP000053630"/>
    </source>
</evidence>
<dbReference type="InterPro" id="IPR056146">
    <property type="entry name" value="DUF7729"/>
</dbReference>
<dbReference type="OMA" id="WRANTTI"/>
<dbReference type="KEGG" id="fme:FOMMEDRAFT_98111"/>
<dbReference type="PANTHER" id="PTHR39460">
    <property type="entry name" value="EXPRESSED PROTEIN"/>
    <property type="match status" value="1"/>
</dbReference>
<keyword evidence="4" id="KW-1185">Reference proteome</keyword>
<dbReference type="GeneID" id="18680985"/>
<feature type="compositionally biased region" description="Polar residues" evidence="1">
    <location>
        <begin position="31"/>
        <end position="52"/>
    </location>
</feature>
<dbReference type="RefSeq" id="XP_007271984.1">
    <property type="nucleotide sequence ID" value="XM_007271922.1"/>
</dbReference>
<protein>
    <recommendedName>
        <fullName evidence="2">DUF7729 domain-containing protein</fullName>
    </recommendedName>
</protein>